<keyword evidence="11" id="KW-1185">Reference proteome</keyword>
<feature type="region of interest" description="Disordered" evidence="9">
    <location>
        <begin position="13"/>
        <end position="41"/>
    </location>
</feature>
<protein>
    <recommendedName>
        <fullName evidence="12">Tetratricopeptide repeat protein 30</fullName>
    </recommendedName>
</protein>
<dbReference type="GO" id="GO:0030992">
    <property type="term" value="C:intraciliary transport particle B"/>
    <property type="evidence" value="ECO:0007669"/>
    <property type="project" value="TreeGrafter"/>
</dbReference>
<keyword evidence="7" id="KW-0966">Cell projection</keyword>
<evidence type="ECO:0000256" key="3">
    <source>
        <dbReference type="ARBA" id="ARBA00022737"/>
    </source>
</evidence>
<dbReference type="EMBL" id="CM035440">
    <property type="protein sequence ID" value="KAH7282444.1"/>
    <property type="molecule type" value="Genomic_DNA"/>
</dbReference>
<dbReference type="PANTHER" id="PTHR20931:SF0">
    <property type="entry name" value="TETRATRICOPEPTIDE REPEAT PROTEIN 30"/>
    <property type="match status" value="1"/>
</dbReference>
<comment type="caution">
    <text evidence="10">The sequence shown here is derived from an EMBL/GenBank/DDBJ whole genome shotgun (WGS) entry which is preliminary data.</text>
</comment>
<evidence type="ECO:0000256" key="5">
    <source>
        <dbReference type="ARBA" id="ARBA00022803"/>
    </source>
</evidence>
<dbReference type="OMA" id="CCKHELY"/>
<keyword evidence="6" id="KW-0969">Cilium</keyword>
<feature type="repeat" description="TPR" evidence="8">
    <location>
        <begin position="82"/>
        <end position="115"/>
    </location>
</feature>
<dbReference type="OrthoDB" id="1904289at2759"/>
<name>A0A8T2QFM5_CERRI</name>
<evidence type="ECO:0000256" key="4">
    <source>
        <dbReference type="ARBA" id="ARBA00022794"/>
    </source>
</evidence>
<evidence type="ECO:0000256" key="7">
    <source>
        <dbReference type="ARBA" id="ARBA00023273"/>
    </source>
</evidence>
<evidence type="ECO:0000256" key="6">
    <source>
        <dbReference type="ARBA" id="ARBA00023069"/>
    </source>
</evidence>
<evidence type="ECO:0008006" key="12">
    <source>
        <dbReference type="Google" id="ProtNLM"/>
    </source>
</evidence>
<dbReference type="Gene3D" id="1.25.40.10">
    <property type="entry name" value="Tetratricopeptide repeat domain"/>
    <property type="match status" value="3"/>
</dbReference>
<sequence>MSLLHAQLANVHLGSQQSPSQPLSATDARAHTSTHTGISTSMAKPCTGGGLTALVYGYIRDSMHDEAIRVLEEQLLSFPGSQAALSLLGYCHYHLSDFYAAASAYEKLVELHPMEQKYRIYLAQSFYKASMLDAAGKACSMVDEQYGGVGNLKACIQYAQDNISGSKQIWEETSEENIDAAINLGCCLYKEEAYELAFEKLMDGSTLLEFQADLAYNKALCLYSMKQHNQALKILSELIENGIHEYPELSVGRQMEGMEICSVGNSQALNSSKLVEAFNLKAAIEYATGNFEAAKLALKDMPPRNEEELDSPGIIPADGHSCRGLYNRTLYHLMDILFTYVTLHNQALFYMDVDPASGFRKLNFLIQNPPFPPESYRNLLLLYCKPSHKFTELATMLMEDNEELTKKFVPQDLQEYLNAIIVGQTSIVESYQRLSELAIQYGESMRRLIKLMQDTHLSENMEAHRKSLIEYNSLLENYVPVIMAMAKIFWDKGNYVQVDRIFQQSTDFCMEHPIWRLNVAHNLFMQDNLYDEAIQYYEPIVKKSGDNILNAPAIVLANLCVSYIMTSRNEEAEDLMRKIEKEEERAQYEDQGKQCLNLCIVNLVIGTLYCAKQNFEFGISRIIKSLDPISKKMDSETWFYAKRCFLALADNLAKQMIMLRDGTYVDIDEFLDMVDLNAKKMPAHSMDFDRSPKTDSGIQKLTIAQEARLLKRILLKCRE</sequence>
<dbReference type="PANTHER" id="PTHR20931">
    <property type="entry name" value="TETRATRICOPEPTIDE REPEAT PROTEIN 30"/>
    <property type="match status" value="1"/>
</dbReference>
<keyword evidence="4" id="KW-0970">Cilium biogenesis/degradation</keyword>
<evidence type="ECO:0000313" key="10">
    <source>
        <dbReference type="EMBL" id="KAH7282444.1"/>
    </source>
</evidence>
<dbReference type="SUPFAM" id="SSF48452">
    <property type="entry name" value="TPR-like"/>
    <property type="match status" value="1"/>
</dbReference>
<dbReference type="GO" id="GO:0005879">
    <property type="term" value="C:axonemal microtubule"/>
    <property type="evidence" value="ECO:0007669"/>
    <property type="project" value="TreeGrafter"/>
</dbReference>
<dbReference type="AlphaFoldDB" id="A0A8T2QFM5"/>
<dbReference type="InterPro" id="IPR019734">
    <property type="entry name" value="TPR_rpt"/>
</dbReference>
<evidence type="ECO:0000256" key="9">
    <source>
        <dbReference type="SAM" id="MobiDB-lite"/>
    </source>
</evidence>
<dbReference type="Proteomes" id="UP000825935">
    <property type="component" value="Chromosome 35"/>
</dbReference>
<dbReference type="InterPro" id="IPR011990">
    <property type="entry name" value="TPR-like_helical_dom_sf"/>
</dbReference>
<comment type="similarity">
    <text evidence="2">Belongs to the TTC30/dfy-1/fleer family.</text>
</comment>
<dbReference type="FunFam" id="1.25.40.10:FF:000186">
    <property type="entry name" value="Tetratricopeptide repeat domain 30A"/>
    <property type="match status" value="1"/>
</dbReference>
<evidence type="ECO:0000256" key="8">
    <source>
        <dbReference type="PROSITE-ProRule" id="PRU00339"/>
    </source>
</evidence>
<dbReference type="PROSITE" id="PS50005">
    <property type="entry name" value="TPR"/>
    <property type="match status" value="1"/>
</dbReference>
<gene>
    <name evidence="10" type="ORF">KP509_35G030700</name>
</gene>
<accession>A0A8T2QFM5</accession>
<comment type="subcellular location">
    <subcellularLocation>
        <location evidence="1">Cell projection</location>
        <location evidence="1">Cilium</location>
    </subcellularLocation>
</comment>
<evidence type="ECO:0000313" key="11">
    <source>
        <dbReference type="Proteomes" id="UP000825935"/>
    </source>
</evidence>
<evidence type="ECO:0000256" key="2">
    <source>
        <dbReference type="ARBA" id="ARBA00009522"/>
    </source>
</evidence>
<dbReference type="GO" id="GO:0042073">
    <property type="term" value="P:intraciliary transport"/>
    <property type="evidence" value="ECO:0007669"/>
    <property type="project" value="TreeGrafter"/>
</dbReference>
<organism evidence="10 11">
    <name type="scientific">Ceratopteris richardii</name>
    <name type="common">Triangle waterfern</name>
    <dbReference type="NCBI Taxonomy" id="49495"/>
    <lineage>
        <taxon>Eukaryota</taxon>
        <taxon>Viridiplantae</taxon>
        <taxon>Streptophyta</taxon>
        <taxon>Embryophyta</taxon>
        <taxon>Tracheophyta</taxon>
        <taxon>Polypodiopsida</taxon>
        <taxon>Polypodiidae</taxon>
        <taxon>Polypodiales</taxon>
        <taxon>Pteridineae</taxon>
        <taxon>Pteridaceae</taxon>
        <taxon>Parkerioideae</taxon>
        <taxon>Ceratopteris</taxon>
    </lineage>
</organism>
<reference evidence="10" key="1">
    <citation type="submission" date="2021-08" db="EMBL/GenBank/DDBJ databases">
        <title>WGS assembly of Ceratopteris richardii.</title>
        <authorList>
            <person name="Marchant D.B."/>
            <person name="Chen G."/>
            <person name="Jenkins J."/>
            <person name="Shu S."/>
            <person name="Leebens-Mack J."/>
            <person name="Grimwood J."/>
            <person name="Schmutz J."/>
            <person name="Soltis P."/>
            <person name="Soltis D."/>
            <person name="Chen Z.-H."/>
        </authorList>
    </citation>
    <scope>NUCLEOTIDE SEQUENCE</scope>
    <source>
        <strain evidence="10">Whitten #5841</strain>
        <tissue evidence="10">Leaf</tissue>
    </source>
</reference>
<feature type="compositionally biased region" description="Polar residues" evidence="9">
    <location>
        <begin position="31"/>
        <end position="41"/>
    </location>
</feature>
<proteinExistence type="inferred from homology"/>
<keyword evidence="3" id="KW-0677">Repeat</keyword>
<dbReference type="InterPro" id="IPR039941">
    <property type="entry name" value="TT30"/>
</dbReference>
<evidence type="ECO:0000256" key="1">
    <source>
        <dbReference type="ARBA" id="ARBA00004138"/>
    </source>
</evidence>
<dbReference type="GO" id="GO:0120170">
    <property type="term" value="F:intraciliary transport particle B binding"/>
    <property type="evidence" value="ECO:0007669"/>
    <property type="project" value="TreeGrafter"/>
</dbReference>
<keyword evidence="5 8" id="KW-0802">TPR repeat</keyword>